<evidence type="ECO:0000256" key="1">
    <source>
        <dbReference type="SAM" id="Phobius"/>
    </source>
</evidence>
<keyword evidence="1" id="KW-0812">Transmembrane</keyword>
<dbReference type="EMBL" id="BOOC01000036">
    <property type="protein sequence ID" value="GIH43267.1"/>
    <property type="molecule type" value="Genomic_DNA"/>
</dbReference>
<reference evidence="2 3" key="1">
    <citation type="submission" date="2021-01" db="EMBL/GenBank/DDBJ databases">
        <title>Whole genome shotgun sequence of Microbispora corallina NBRC 16416.</title>
        <authorList>
            <person name="Komaki H."/>
            <person name="Tamura T."/>
        </authorList>
    </citation>
    <scope>NUCLEOTIDE SEQUENCE [LARGE SCALE GENOMIC DNA]</scope>
    <source>
        <strain evidence="2 3">NBRC 16416</strain>
    </source>
</reference>
<sequence>MIRYLRTFLPWIAFAVLSTDTEARWGALAALALSAVLLAGDRRAGRGWDELVLEVGSALFFAALVIASFTISPAPLGAYGPAVSVGWLALISWGSLAVRRPFTLGIARQSTPVEVQASPLFHRVNAVITAVWAAAFTLDALALAVLYAVAPHAAVAIVAVKVCAFVIPAIFTLRYPRIVRARYAV</sequence>
<feature type="transmembrane region" description="Helical" evidence="1">
    <location>
        <begin position="153"/>
        <end position="173"/>
    </location>
</feature>
<comment type="caution">
    <text evidence="2">The sequence shown here is derived from an EMBL/GenBank/DDBJ whole genome shotgun (WGS) entry which is preliminary data.</text>
</comment>
<evidence type="ECO:0000313" key="2">
    <source>
        <dbReference type="EMBL" id="GIH43267.1"/>
    </source>
</evidence>
<evidence type="ECO:0000313" key="3">
    <source>
        <dbReference type="Proteomes" id="UP000603904"/>
    </source>
</evidence>
<dbReference type="RefSeq" id="WP_239104025.1">
    <property type="nucleotide sequence ID" value="NZ_BAAAGP010000025.1"/>
</dbReference>
<feature type="transmembrane region" description="Helical" evidence="1">
    <location>
        <begin position="126"/>
        <end position="147"/>
    </location>
</feature>
<organism evidence="2 3">
    <name type="scientific">Microbispora corallina</name>
    <dbReference type="NCBI Taxonomy" id="83302"/>
    <lineage>
        <taxon>Bacteria</taxon>
        <taxon>Bacillati</taxon>
        <taxon>Actinomycetota</taxon>
        <taxon>Actinomycetes</taxon>
        <taxon>Streptosporangiales</taxon>
        <taxon>Streptosporangiaceae</taxon>
        <taxon>Microbispora</taxon>
    </lineage>
</organism>
<keyword evidence="3" id="KW-1185">Reference proteome</keyword>
<gene>
    <name evidence="2" type="ORF">Mco01_62670</name>
</gene>
<feature type="transmembrane region" description="Helical" evidence="1">
    <location>
        <begin position="51"/>
        <end position="72"/>
    </location>
</feature>
<accession>A0ABQ4G8C9</accession>
<feature type="transmembrane region" description="Helical" evidence="1">
    <location>
        <begin position="78"/>
        <end position="98"/>
    </location>
</feature>
<keyword evidence="1" id="KW-1133">Transmembrane helix</keyword>
<name>A0ABQ4G8C9_9ACTN</name>
<protein>
    <recommendedName>
        <fullName evidence="4">Intracellular septation protein A</fullName>
    </recommendedName>
</protein>
<evidence type="ECO:0008006" key="4">
    <source>
        <dbReference type="Google" id="ProtNLM"/>
    </source>
</evidence>
<proteinExistence type="predicted"/>
<keyword evidence="1" id="KW-0472">Membrane</keyword>
<dbReference type="Proteomes" id="UP000603904">
    <property type="component" value="Unassembled WGS sequence"/>
</dbReference>